<proteinExistence type="predicted"/>
<dbReference type="Proteomes" id="UP000033607">
    <property type="component" value="Unassembled WGS sequence"/>
</dbReference>
<dbReference type="PANTHER" id="PTHR47152:SF1">
    <property type="entry name" value="SLL1186 PROTEIN"/>
    <property type="match status" value="1"/>
</dbReference>
<comment type="caution">
    <text evidence="2">The sequence shown here is derived from an EMBL/GenBank/DDBJ whole genome shotgun (WGS) entry which is preliminary data.</text>
</comment>
<organism evidence="2 3">
    <name type="scientific">Limnoraphis robusta CS-951</name>
    <dbReference type="NCBI Taxonomy" id="1637645"/>
    <lineage>
        <taxon>Bacteria</taxon>
        <taxon>Bacillati</taxon>
        <taxon>Cyanobacteriota</taxon>
        <taxon>Cyanophyceae</taxon>
        <taxon>Oscillatoriophycideae</taxon>
        <taxon>Oscillatoriales</taxon>
        <taxon>Sirenicapillariaceae</taxon>
        <taxon>Limnoraphis</taxon>
    </lineage>
</organism>
<dbReference type="CDD" id="cd06260">
    <property type="entry name" value="DUF820-like"/>
    <property type="match status" value="1"/>
</dbReference>
<evidence type="ECO:0000313" key="3">
    <source>
        <dbReference type="Proteomes" id="UP000033607"/>
    </source>
</evidence>
<feature type="domain" description="Putative restriction endonuclease" evidence="1">
    <location>
        <begin position="29"/>
        <end position="190"/>
    </location>
</feature>
<dbReference type="InterPro" id="IPR012296">
    <property type="entry name" value="Nuclease_put_TT1808"/>
</dbReference>
<dbReference type="Pfam" id="PF05685">
    <property type="entry name" value="Uma2"/>
    <property type="match status" value="1"/>
</dbReference>
<dbReference type="InterPro" id="IPR008538">
    <property type="entry name" value="Uma2"/>
</dbReference>
<dbReference type="Gene3D" id="3.90.1570.10">
    <property type="entry name" value="tt1808, chain A"/>
    <property type="match status" value="1"/>
</dbReference>
<dbReference type="PANTHER" id="PTHR47152">
    <property type="entry name" value="SLR2084 PROTEIN-RELATED"/>
    <property type="match status" value="1"/>
</dbReference>
<dbReference type="RefSeq" id="WP_046277535.1">
    <property type="nucleotide sequence ID" value="NZ_LATL02000137.1"/>
</dbReference>
<evidence type="ECO:0000313" key="2">
    <source>
        <dbReference type="EMBL" id="KKD39028.1"/>
    </source>
</evidence>
<reference evidence="2 3" key="1">
    <citation type="submission" date="2015-06" db="EMBL/GenBank/DDBJ databases">
        <title>Draft genome assembly of filamentous brackish cyanobacterium Limnoraphis robusta strain CS-951.</title>
        <authorList>
            <person name="Willis A."/>
            <person name="Parks M."/>
            <person name="Burford M.A."/>
        </authorList>
    </citation>
    <scope>NUCLEOTIDE SEQUENCE [LARGE SCALE GENOMIC DNA]</scope>
    <source>
        <strain evidence="2 3">CS-951</strain>
    </source>
</reference>
<gene>
    <name evidence="2" type="ORF">WN50_05635</name>
</gene>
<sequence length="214" mass="24400">MTVKTPIVKPISQMNFSPGSVVTIPNVNWQEFEAILQELGEKRSSRVVYSHNTLEIMVPLPEHEKPTEIISDIVKMLLKSLGKRYESFRSTTFKKEGIAGVEADASFYIENYQQMINRRRLEPNDPPPDLAIEIDVTSPTTLAAYEALEVPELWIYHQGKLSIFLFENGKYIQSETSPNFPNIEISEIVSTAVERSWQVGSFQALEEVEAMIYQ</sequence>
<name>A0A0F5YJS3_9CYAN</name>
<accession>A0A0F5YJS3</accession>
<dbReference type="AlphaFoldDB" id="A0A0F5YJS3"/>
<dbReference type="OrthoDB" id="427876at2"/>
<evidence type="ECO:0000259" key="1">
    <source>
        <dbReference type="Pfam" id="PF05685"/>
    </source>
</evidence>
<protein>
    <recommendedName>
        <fullName evidence="1">Putative restriction endonuclease domain-containing protein</fullName>
    </recommendedName>
</protein>
<dbReference type="EMBL" id="LATL02000137">
    <property type="protein sequence ID" value="KKD39028.1"/>
    <property type="molecule type" value="Genomic_DNA"/>
</dbReference>